<evidence type="ECO:0000256" key="1">
    <source>
        <dbReference type="SAM" id="MobiDB-lite"/>
    </source>
</evidence>
<dbReference type="EMBL" id="JAUEPU010000005">
    <property type="protein sequence ID" value="KAK0502047.1"/>
    <property type="molecule type" value="Genomic_DNA"/>
</dbReference>
<feature type="compositionally biased region" description="Polar residues" evidence="1">
    <location>
        <begin position="1"/>
        <end position="13"/>
    </location>
</feature>
<reference evidence="2" key="1">
    <citation type="submission" date="2023-06" db="EMBL/GenBank/DDBJ databases">
        <authorList>
            <consortium name="Lawrence Berkeley National Laboratory"/>
            <person name="Ahrendt S."/>
            <person name="Sahu N."/>
            <person name="Indic B."/>
            <person name="Wong-Bajracharya J."/>
            <person name="Merenyi Z."/>
            <person name="Ke H.-M."/>
            <person name="Monk M."/>
            <person name="Kocsube S."/>
            <person name="Drula E."/>
            <person name="Lipzen A."/>
            <person name="Balint B."/>
            <person name="Henrissat B."/>
            <person name="Andreopoulos B."/>
            <person name="Martin F.M."/>
            <person name="Harder C.B."/>
            <person name="Rigling D."/>
            <person name="Ford K.L."/>
            <person name="Foster G.D."/>
            <person name="Pangilinan J."/>
            <person name="Papanicolaou A."/>
            <person name="Barry K."/>
            <person name="LaButti K."/>
            <person name="Viragh M."/>
            <person name="Koriabine M."/>
            <person name="Yan M."/>
            <person name="Riley R."/>
            <person name="Champramary S."/>
            <person name="Plett K.L."/>
            <person name="Tsai I.J."/>
            <person name="Slot J."/>
            <person name="Sipos G."/>
            <person name="Plett J."/>
            <person name="Nagy L.G."/>
            <person name="Grigoriev I.V."/>
        </authorList>
    </citation>
    <scope>NUCLEOTIDE SEQUENCE</scope>
    <source>
        <strain evidence="2">HWK02</strain>
    </source>
</reference>
<comment type="caution">
    <text evidence="2">The sequence shown here is derived from an EMBL/GenBank/DDBJ whole genome shotgun (WGS) entry which is preliminary data.</text>
</comment>
<sequence>MPPASTTVANQVVHSAKPYQKLPGKKCSDAVHKAEDKEKARNIQQKHNNKAANLRRMMPSNPPKQENEDQQPQDSVEDTPHSMCPTKATRKGDDFFCQEDVHQNVDEQSAGGDQDPFQAEISAPHCSHTSSQGSEWLHQIQMNASNSEGSQRQPSPSPVYVPAAHLEQLMGKLQEYKELLRLRAESSRRRSELSLDQGRKAVNPEQHEEGPQDNEEEMDEDVSLIVPEGSTPLLSTPIDLATCPPFHHTKDIVFEGVDTTKEDTLFLVCFLGCNALLRDRNTGSNILMSLRWEHYNVDMSNMTIAAAALQLVERRGHVQPPSPGQPLHTLILSDIPPKLEKLIRSKHIFIYSPEMAFLALSAQDILAPHETFMGMMHTGNSSNAIHHNDPTNTSLHREMMVTTLSYSQPVHDAVVHLFCCQQSEVDTCTMENIDTLVLRPTQASVKAKNVPPTVGYAVYMMPP</sequence>
<dbReference type="AlphaFoldDB" id="A0AA39USZ2"/>
<evidence type="ECO:0000313" key="2">
    <source>
        <dbReference type="EMBL" id="KAK0502047.1"/>
    </source>
</evidence>
<proteinExistence type="predicted"/>
<organism evidence="2 3">
    <name type="scientific">Armillaria luteobubalina</name>
    <dbReference type="NCBI Taxonomy" id="153913"/>
    <lineage>
        <taxon>Eukaryota</taxon>
        <taxon>Fungi</taxon>
        <taxon>Dikarya</taxon>
        <taxon>Basidiomycota</taxon>
        <taxon>Agaricomycotina</taxon>
        <taxon>Agaricomycetes</taxon>
        <taxon>Agaricomycetidae</taxon>
        <taxon>Agaricales</taxon>
        <taxon>Marasmiineae</taxon>
        <taxon>Physalacriaceae</taxon>
        <taxon>Armillaria</taxon>
    </lineage>
</organism>
<feature type="compositionally biased region" description="Acidic residues" evidence="1">
    <location>
        <begin position="211"/>
        <end position="221"/>
    </location>
</feature>
<accession>A0AA39USZ2</accession>
<keyword evidence="3" id="KW-1185">Reference proteome</keyword>
<feature type="compositionally biased region" description="Basic and acidic residues" evidence="1">
    <location>
        <begin position="187"/>
        <end position="199"/>
    </location>
</feature>
<feature type="compositionally biased region" description="Basic and acidic residues" evidence="1">
    <location>
        <begin position="26"/>
        <end position="41"/>
    </location>
</feature>
<feature type="compositionally biased region" description="Basic and acidic residues" evidence="1">
    <location>
        <begin position="90"/>
        <end position="105"/>
    </location>
</feature>
<dbReference type="Proteomes" id="UP001175228">
    <property type="component" value="Unassembled WGS sequence"/>
</dbReference>
<evidence type="ECO:0000313" key="3">
    <source>
        <dbReference type="Proteomes" id="UP001175228"/>
    </source>
</evidence>
<protein>
    <submittedName>
        <fullName evidence="2">Uncharacterized protein</fullName>
    </submittedName>
</protein>
<gene>
    <name evidence="2" type="ORF">EDD18DRAFT_1100544</name>
</gene>
<feature type="region of interest" description="Disordered" evidence="1">
    <location>
        <begin position="187"/>
        <end position="221"/>
    </location>
</feature>
<feature type="compositionally biased region" description="Acidic residues" evidence="1">
    <location>
        <begin position="68"/>
        <end position="77"/>
    </location>
</feature>
<name>A0AA39USZ2_9AGAR</name>
<feature type="region of interest" description="Disordered" evidence="1">
    <location>
        <begin position="1"/>
        <end position="134"/>
    </location>
</feature>